<dbReference type="Gramene" id="mRNA:HanXRQr2_Chr05g0203921">
    <property type="protein sequence ID" value="mRNA:HanXRQr2_Chr05g0203921"/>
    <property type="gene ID" value="HanXRQr2_Chr05g0203921"/>
</dbReference>
<organism evidence="2 3">
    <name type="scientific">Helianthus annuus</name>
    <name type="common">Common sunflower</name>
    <dbReference type="NCBI Taxonomy" id="4232"/>
    <lineage>
        <taxon>Eukaryota</taxon>
        <taxon>Viridiplantae</taxon>
        <taxon>Streptophyta</taxon>
        <taxon>Embryophyta</taxon>
        <taxon>Tracheophyta</taxon>
        <taxon>Spermatophyta</taxon>
        <taxon>Magnoliopsida</taxon>
        <taxon>eudicotyledons</taxon>
        <taxon>Gunneridae</taxon>
        <taxon>Pentapetalae</taxon>
        <taxon>asterids</taxon>
        <taxon>campanulids</taxon>
        <taxon>Asterales</taxon>
        <taxon>Asteraceae</taxon>
        <taxon>Asteroideae</taxon>
        <taxon>Heliantheae alliance</taxon>
        <taxon>Heliantheae</taxon>
        <taxon>Helianthus</taxon>
    </lineage>
</organism>
<keyword evidence="3" id="KW-1185">Reference proteome</keyword>
<feature type="region of interest" description="Disordered" evidence="1">
    <location>
        <begin position="208"/>
        <end position="229"/>
    </location>
</feature>
<dbReference type="Proteomes" id="UP000215914">
    <property type="component" value="Unassembled WGS sequence"/>
</dbReference>
<sequence length="379" mass="43518">MHPIEMVRIHHFDFLCLSMHIEPTVNRFLVLHQIHCSQGLYSFVQRASAKKILLHPPKSFHDWKPKSFFIKAGVIPMKMTFRGNEDVAIETIQTPFSETWYQDLKDIPSIKLPEKALVGAGMSLFWRMDWEDKPVYMEDGKKGGKMATIPKRADEELWYLQIVKNFALPRDKELAAQPPTGAGELTYLGIGPEKKKRAPAVNIALKKTDTTKAQSSKVKNSRGEKKGTRRSSESWCDYIVVSDSLEGLTPVVVKRPKAEPRDTADIPASNPEYPIDLESSPEPLLKTKTGKRKQVETKAKAQPAKKIPRRKINKRGNLDAFIVNLPQKRKLQLLVWSHHLLLMRTSRPHHLVRQSVNSQKVPKPLGMRRRRLLRWRIQK</sequence>
<dbReference type="AlphaFoldDB" id="A0A9K3NLP6"/>
<evidence type="ECO:0000313" key="2">
    <source>
        <dbReference type="EMBL" id="KAF5805011.1"/>
    </source>
</evidence>
<protein>
    <submittedName>
        <fullName evidence="2">Uncharacterized protein</fullName>
    </submittedName>
</protein>
<gene>
    <name evidence="2" type="ORF">HanXRQr2_Chr05g0203921</name>
</gene>
<proteinExistence type="predicted"/>
<dbReference type="PANTHER" id="PTHR31099">
    <property type="entry name" value="OS06G0165300 PROTEIN"/>
    <property type="match status" value="1"/>
</dbReference>
<reference evidence="2" key="2">
    <citation type="submission" date="2020-06" db="EMBL/GenBank/DDBJ databases">
        <title>Helianthus annuus Genome sequencing and assembly Release 2.</title>
        <authorList>
            <person name="Gouzy J."/>
            <person name="Langlade N."/>
            <person name="Munos S."/>
        </authorList>
    </citation>
    <scope>NUCLEOTIDE SEQUENCE</scope>
    <source>
        <tissue evidence="2">Leaves</tissue>
    </source>
</reference>
<reference evidence="2" key="1">
    <citation type="journal article" date="2017" name="Nature">
        <title>The sunflower genome provides insights into oil metabolism, flowering and Asterid evolution.</title>
        <authorList>
            <person name="Badouin H."/>
            <person name="Gouzy J."/>
            <person name="Grassa C.J."/>
            <person name="Murat F."/>
            <person name="Staton S.E."/>
            <person name="Cottret L."/>
            <person name="Lelandais-Briere C."/>
            <person name="Owens G.L."/>
            <person name="Carrere S."/>
            <person name="Mayjonade B."/>
            <person name="Legrand L."/>
            <person name="Gill N."/>
            <person name="Kane N.C."/>
            <person name="Bowers J.E."/>
            <person name="Hubner S."/>
            <person name="Bellec A."/>
            <person name="Berard A."/>
            <person name="Berges H."/>
            <person name="Blanchet N."/>
            <person name="Boniface M.C."/>
            <person name="Brunel D."/>
            <person name="Catrice O."/>
            <person name="Chaidir N."/>
            <person name="Claudel C."/>
            <person name="Donnadieu C."/>
            <person name="Faraut T."/>
            <person name="Fievet G."/>
            <person name="Helmstetter N."/>
            <person name="King M."/>
            <person name="Knapp S.J."/>
            <person name="Lai Z."/>
            <person name="Le Paslier M.C."/>
            <person name="Lippi Y."/>
            <person name="Lorenzon L."/>
            <person name="Mandel J.R."/>
            <person name="Marage G."/>
            <person name="Marchand G."/>
            <person name="Marquand E."/>
            <person name="Bret-Mestries E."/>
            <person name="Morien E."/>
            <person name="Nambeesan S."/>
            <person name="Nguyen T."/>
            <person name="Pegot-Espagnet P."/>
            <person name="Pouilly N."/>
            <person name="Raftis F."/>
            <person name="Sallet E."/>
            <person name="Schiex T."/>
            <person name="Thomas J."/>
            <person name="Vandecasteele C."/>
            <person name="Vares D."/>
            <person name="Vear F."/>
            <person name="Vautrin S."/>
            <person name="Crespi M."/>
            <person name="Mangin B."/>
            <person name="Burke J.M."/>
            <person name="Salse J."/>
            <person name="Munos S."/>
            <person name="Vincourt P."/>
            <person name="Rieseberg L.H."/>
            <person name="Langlade N.B."/>
        </authorList>
    </citation>
    <scope>NUCLEOTIDE SEQUENCE</scope>
    <source>
        <tissue evidence="2">Leaves</tissue>
    </source>
</reference>
<comment type="caution">
    <text evidence="2">The sequence shown here is derived from an EMBL/GenBank/DDBJ whole genome shotgun (WGS) entry which is preliminary data.</text>
</comment>
<evidence type="ECO:0000313" key="3">
    <source>
        <dbReference type="Proteomes" id="UP000215914"/>
    </source>
</evidence>
<dbReference type="EMBL" id="MNCJ02000320">
    <property type="protein sequence ID" value="KAF5805011.1"/>
    <property type="molecule type" value="Genomic_DNA"/>
</dbReference>
<dbReference type="PANTHER" id="PTHR31099:SF49">
    <property type="entry name" value="MYOSIN HEAVY CHAIN-LIKE PROTEIN"/>
    <property type="match status" value="1"/>
</dbReference>
<name>A0A9K3NLP6_HELAN</name>
<feature type="region of interest" description="Disordered" evidence="1">
    <location>
        <begin position="258"/>
        <end position="284"/>
    </location>
</feature>
<evidence type="ECO:0000256" key="1">
    <source>
        <dbReference type="SAM" id="MobiDB-lite"/>
    </source>
</evidence>
<accession>A0A9K3NLP6</accession>